<evidence type="ECO:0000313" key="8">
    <source>
        <dbReference type="EMBL" id="GAA1257931.1"/>
    </source>
</evidence>
<comment type="caution">
    <text evidence="8">The sequence shown here is derived from an EMBL/GenBank/DDBJ whole genome shotgun (WGS) entry which is preliminary data.</text>
</comment>
<accession>A0ABN1WNT3</accession>
<dbReference type="Proteomes" id="UP001500282">
    <property type="component" value="Unassembled WGS sequence"/>
</dbReference>
<dbReference type="Gene3D" id="1.50.10.20">
    <property type="match status" value="3"/>
</dbReference>
<keyword evidence="4" id="KW-0677">Repeat</keyword>
<evidence type="ECO:0000259" key="7">
    <source>
        <dbReference type="Pfam" id="PF13249"/>
    </source>
</evidence>
<dbReference type="InterPro" id="IPR032697">
    <property type="entry name" value="SQ_cyclase_N"/>
</dbReference>
<organism evidence="8 9">
    <name type="scientific">Streptomyces javensis</name>
    <dbReference type="NCBI Taxonomy" id="114698"/>
    <lineage>
        <taxon>Bacteria</taxon>
        <taxon>Bacillati</taxon>
        <taxon>Actinomycetota</taxon>
        <taxon>Actinomycetes</taxon>
        <taxon>Kitasatosporales</taxon>
        <taxon>Streptomycetaceae</taxon>
        <taxon>Streptomyces</taxon>
        <taxon>Streptomyces violaceusniger group</taxon>
    </lineage>
</organism>
<feature type="region of interest" description="Disordered" evidence="5">
    <location>
        <begin position="579"/>
        <end position="745"/>
    </location>
</feature>
<dbReference type="InterPro" id="IPR018333">
    <property type="entry name" value="Squalene_cyclase"/>
</dbReference>
<feature type="domain" description="Squalene cyclase C-terminal" evidence="6">
    <location>
        <begin position="379"/>
        <end position="526"/>
    </location>
</feature>
<comment type="pathway">
    <text evidence="1">Secondary metabolite biosynthesis; hopanoid biosynthesis.</text>
</comment>
<dbReference type="Pfam" id="PF13243">
    <property type="entry name" value="SQHop_cyclase_C"/>
    <property type="match status" value="1"/>
</dbReference>
<evidence type="ECO:0000256" key="5">
    <source>
        <dbReference type="SAM" id="MobiDB-lite"/>
    </source>
</evidence>
<dbReference type="SUPFAM" id="SSF48239">
    <property type="entry name" value="Terpenoid cyclases/Protein prenyltransferases"/>
    <property type="match status" value="2"/>
</dbReference>
<dbReference type="InterPro" id="IPR008930">
    <property type="entry name" value="Terpenoid_cyclase/PrenylTrfase"/>
</dbReference>
<dbReference type="Pfam" id="PF13249">
    <property type="entry name" value="SQHop_cyclase_N"/>
    <property type="match status" value="1"/>
</dbReference>
<dbReference type="PANTHER" id="PTHR11764:SF20">
    <property type="entry name" value="LANOSTEROL SYNTHASE"/>
    <property type="match status" value="1"/>
</dbReference>
<protein>
    <recommendedName>
        <fullName evidence="10">Prenyltransferase</fullName>
    </recommendedName>
</protein>
<feature type="compositionally biased region" description="Basic and acidic residues" evidence="5">
    <location>
        <begin position="648"/>
        <end position="658"/>
    </location>
</feature>
<feature type="compositionally biased region" description="Basic and acidic residues" evidence="5">
    <location>
        <begin position="693"/>
        <end position="719"/>
    </location>
</feature>
<dbReference type="InterPro" id="IPR032696">
    <property type="entry name" value="SQ_cyclase_C"/>
</dbReference>
<keyword evidence="3" id="KW-0479">Metal-binding</keyword>
<evidence type="ECO:0000259" key="6">
    <source>
        <dbReference type="Pfam" id="PF13243"/>
    </source>
</evidence>
<evidence type="ECO:0008006" key="10">
    <source>
        <dbReference type="Google" id="ProtNLM"/>
    </source>
</evidence>
<evidence type="ECO:0000256" key="2">
    <source>
        <dbReference type="ARBA" id="ARBA00009755"/>
    </source>
</evidence>
<comment type="similarity">
    <text evidence="2">Belongs to the terpene cyclase/mutase family.</text>
</comment>
<dbReference type="PANTHER" id="PTHR11764">
    <property type="entry name" value="TERPENE CYCLASE/MUTASE FAMILY MEMBER"/>
    <property type="match status" value="1"/>
</dbReference>
<evidence type="ECO:0000256" key="1">
    <source>
        <dbReference type="ARBA" id="ARBA00004999"/>
    </source>
</evidence>
<feature type="domain" description="Squalene cyclase N-terminal" evidence="7">
    <location>
        <begin position="17"/>
        <end position="161"/>
    </location>
</feature>
<reference evidence="8 9" key="1">
    <citation type="journal article" date="2019" name="Int. J. Syst. Evol. Microbiol.">
        <title>The Global Catalogue of Microorganisms (GCM) 10K type strain sequencing project: providing services to taxonomists for standard genome sequencing and annotation.</title>
        <authorList>
            <consortium name="The Broad Institute Genomics Platform"/>
            <consortium name="The Broad Institute Genome Sequencing Center for Infectious Disease"/>
            <person name="Wu L."/>
            <person name="Ma J."/>
        </authorList>
    </citation>
    <scope>NUCLEOTIDE SEQUENCE [LARGE SCALE GENOMIC DNA]</scope>
    <source>
        <strain evidence="8 9">JCM 11448</strain>
    </source>
</reference>
<proteinExistence type="inferred from homology"/>
<gene>
    <name evidence="8" type="ORF">GCM10009579_14910</name>
</gene>
<evidence type="ECO:0000313" key="9">
    <source>
        <dbReference type="Proteomes" id="UP001500282"/>
    </source>
</evidence>
<sequence>MPASALTESVGAAVTTGAEALLAHRRDDGAFVFGAHHASPLNTAGALTALHFADPEGSAETIERGVTWLCETQRDDGGWAMPSVPTEPLTTALAAAALQLLAPRRAASAVRAARARFEELGGSAAVPEPAMTALIRQFHTFAGLPHEGAQRRLPLELLLFPGPSRRLLSLRLPIYASQALAQSAHRRRGPVGRALDRLARPRALAIVRDAYEREGATGGFSTDPWLTGLICLGLARSGQAPDLVSAAARWLRSAANPDGSWDLIPLDVTWTNFATAALIEAGHADDPQLIGTREMLHRHQQPEPFDALGCPAGYWGFSSPRSWPMALETAESSAILLRLPGGADDRHVRAGLAWLTACQDAAGSWSLAVRNSKPGGFGPCPQMTAKVVCALLDSGAGVDDPRVVRAVRWLVGRQRPDGSYEAMWYRGGTPGTAAALEALSRAGRTEEHHRAAARARDWLLRTRHPDGSWSTGERTGPGATRRGTVEETAWALRGLLAAGLSPTDPALAAAARRLVDAQRADGGWTPAPVNEYIRGCARYADDGIAAGLAVRALAHYRSAEAAEVVEATHERGCRRETGMRETGTGAFGLRETGTGAFGLRDTGAGAFGPREPGARETGARETGSGETGPRGTGPCETGVDEFGTGETGPRKTGVDESGTRGTGPCETGVDEFGTGETGPCETGVDESGTGETGPRETGADESGTRETGPRETGADESGTRETGPCETGPRKAVTRENGTGEGSGR</sequence>
<dbReference type="EMBL" id="BAAAIH010000005">
    <property type="protein sequence ID" value="GAA1257931.1"/>
    <property type="molecule type" value="Genomic_DNA"/>
</dbReference>
<name>A0ABN1WNT3_9ACTN</name>
<keyword evidence="9" id="KW-1185">Reference proteome</keyword>
<evidence type="ECO:0000256" key="3">
    <source>
        <dbReference type="ARBA" id="ARBA00022723"/>
    </source>
</evidence>
<evidence type="ECO:0000256" key="4">
    <source>
        <dbReference type="ARBA" id="ARBA00022737"/>
    </source>
</evidence>